<dbReference type="InterPro" id="IPR006016">
    <property type="entry name" value="UspA"/>
</dbReference>
<dbReference type="OrthoDB" id="105697at2157"/>
<dbReference type="PANTHER" id="PTHR46268">
    <property type="entry name" value="STRESS RESPONSE PROTEIN NHAX"/>
    <property type="match status" value="1"/>
</dbReference>
<evidence type="ECO:0000313" key="4">
    <source>
        <dbReference type="Proteomes" id="UP000185936"/>
    </source>
</evidence>
<proteinExistence type="inferred from homology"/>
<dbReference type="CDD" id="cd00293">
    <property type="entry name" value="USP-like"/>
    <property type="match status" value="1"/>
</dbReference>
<gene>
    <name evidence="3" type="ORF">SAMN05421752_11199</name>
</gene>
<dbReference type="SUPFAM" id="SSF52402">
    <property type="entry name" value="Adenine nucleotide alpha hydrolases-like"/>
    <property type="match status" value="1"/>
</dbReference>
<dbReference type="InterPro" id="IPR014729">
    <property type="entry name" value="Rossmann-like_a/b/a_fold"/>
</dbReference>
<organism evidence="3 4">
    <name type="scientific">Natronorubrum thiooxidans</name>
    <dbReference type="NCBI Taxonomy" id="308853"/>
    <lineage>
        <taxon>Archaea</taxon>
        <taxon>Methanobacteriati</taxon>
        <taxon>Methanobacteriota</taxon>
        <taxon>Stenosarchaea group</taxon>
        <taxon>Halobacteria</taxon>
        <taxon>Halobacteriales</taxon>
        <taxon>Natrialbaceae</taxon>
        <taxon>Natronorubrum</taxon>
    </lineage>
</organism>
<protein>
    <submittedName>
        <fullName evidence="3">Nucleotide-binding universal stress protein, UspA family</fullName>
    </submittedName>
</protein>
<dbReference type="EMBL" id="FTNR01000011">
    <property type="protein sequence ID" value="SIS10661.1"/>
    <property type="molecule type" value="Genomic_DNA"/>
</dbReference>
<feature type="domain" description="UspA" evidence="2">
    <location>
        <begin position="1"/>
        <end position="141"/>
    </location>
</feature>
<evidence type="ECO:0000256" key="1">
    <source>
        <dbReference type="ARBA" id="ARBA00008791"/>
    </source>
</evidence>
<dbReference type="PRINTS" id="PR01438">
    <property type="entry name" value="UNVRSLSTRESS"/>
</dbReference>
<evidence type="ECO:0000313" key="3">
    <source>
        <dbReference type="EMBL" id="SIS10661.1"/>
    </source>
</evidence>
<dbReference type="RefSeq" id="WP_076609978.1">
    <property type="nucleotide sequence ID" value="NZ_FTNR01000011.1"/>
</dbReference>
<keyword evidence="4" id="KW-1185">Reference proteome</keyword>
<dbReference type="PANTHER" id="PTHR46268:SF6">
    <property type="entry name" value="UNIVERSAL STRESS PROTEIN UP12"/>
    <property type="match status" value="1"/>
</dbReference>
<name>A0A1N7GDL9_9EURY</name>
<dbReference type="Pfam" id="PF00582">
    <property type="entry name" value="Usp"/>
    <property type="match status" value="1"/>
</dbReference>
<reference evidence="4" key="1">
    <citation type="submission" date="2017-01" db="EMBL/GenBank/DDBJ databases">
        <authorList>
            <person name="Varghese N."/>
            <person name="Submissions S."/>
        </authorList>
    </citation>
    <scope>NUCLEOTIDE SEQUENCE [LARGE SCALE GENOMIC DNA]</scope>
    <source>
        <strain evidence="4">type strain: HArc-</strain>
    </source>
</reference>
<dbReference type="AlphaFoldDB" id="A0A1N7GDL9"/>
<comment type="similarity">
    <text evidence="1">Belongs to the universal stress protein A family.</text>
</comment>
<accession>A0A1N7GDL9</accession>
<dbReference type="Proteomes" id="UP000185936">
    <property type="component" value="Unassembled WGS sequence"/>
</dbReference>
<sequence length="141" mass="15030">MISRVLVPMDGSEMSEHALEYALEAYPTAEITVLRVVGEPSPLWGEASGLALAEDFEEAAQDLAAPTFERAHELVADAEGDADLETVIELGHPVRAIINRADDYDTVVVGSHGGTVADNLYVGNVAKKVVHQSPVPVVVVR</sequence>
<evidence type="ECO:0000259" key="2">
    <source>
        <dbReference type="Pfam" id="PF00582"/>
    </source>
</evidence>
<dbReference type="InterPro" id="IPR006015">
    <property type="entry name" value="Universal_stress_UspA"/>
</dbReference>
<dbReference type="STRING" id="308853.SAMN05421752_11199"/>
<dbReference type="Gene3D" id="3.40.50.620">
    <property type="entry name" value="HUPs"/>
    <property type="match status" value="1"/>
</dbReference>